<evidence type="ECO:0000313" key="3">
    <source>
        <dbReference type="EnsemblMetazoa" id="G33187.1:cds"/>
    </source>
</evidence>
<keyword evidence="4" id="KW-1185">Reference proteome</keyword>
<evidence type="ECO:0000256" key="1">
    <source>
        <dbReference type="SAM" id="MobiDB-lite"/>
    </source>
</evidence>
<dbReference type="Pfam" id="PF13873">
    <property type="entry name" value="Myb_DNA-bind_5"/>
    <property type="match status" value="2"/>
</dbReference>
<evidence type="ECO:0000259" key="2">
    <source>
        <dbReference type="Pfam" id="PF13873"/>
    </source>
</evidence>
<name>A0A8W8MHH9_MAGGI</name>
<sequence length="429" mass="47124">MAKRCPNFSAAEISVLTDEVESKKDILFPKQNSTVSNALKRDAWKEVTFKVNAVNTTGYVRTGEERKKWICLSSESRKKLALNRREQRKTGGGCLPSEATLRPIDEKIEGIIGETSISGVEGGIDVLDSSTTTDALLAPPSNMTDASIECQPSVENSRLSRKGTKRTVSTSESQQRDDLMTRLVTAEEERLSIEKRRLEIEERRLDTEEKRLKIEDRRLAVAEQQLQIQREQHSLHLCQLGINSKWAEVTDLVNAVGVQRRSVEQVKFKWGNLQQGAKKTLTEARKHARKTGGGPPLKPPTAAEEKIIDLMKDRPNFSGIAGGFESSMPTTSDMPSSPKSASTSSSTFESTCSTLDFSLTATAPSTEEVAEQAVESACTSEPNIARKLDKLAGDVALLRREVAELRGKSPASATSKAFKINTASCKVQI</sequence>
<dbReference type="GO" id="GO:0005634">
    <property type="term" value="C:nucleus"/>
    <property type="evidence" value="ECO:0007669"/>
    <property type="project" value="TreeGrafter"/>
</dbReference>
<dbReference type="EnsemblMetazoa" id="G33187.1">
    <property type="protein sequence ID" value="G33187.1:cds"/>
    <property type="gene ID" value="G33187"/>
</dbReference>
<proteinExistence type="predicted"/>
<feature type="region of interest" description="Disordered" evidence="1">
    <location>
        <begin position="152"/>
        <end position="178"/>
    </location>
</feature>
<reference evidence="3" key="1">
    <citation type="submission" date="2022-08" db="UniProtKB">
        <authorList>
            <consortium name="EnsemblMetazoa"/>
        </authorList>
    </citation>
    <scope>IDENTIFICATION</scope>
    <source>
        <strain evidence="3">05x7-T-G4-1.051#20</strain>
    </source>
</reference>
<feature type="region of interest" description="Disordered" evidence="1">
    <location>
        <begin position="324"/>
        <end position="345"/>
    </location>
</feature>
<dbReference type="PANTHER" id="PTHR23098">
    <property type="entry name" value="AGAP001331-PA-RELATED"/>
    <property type="match status" value="1"/>
</dbReference>
<dbReference type="PANTHER" id="PTHR23098:SF16">
    <property type="entry name" value="REGULATORY PROTEIN ZESTE"/>
    <property type="match status" value="1"/>
</dbReference>
<dbReference type="AlphaFoldDB" id="A0A8W8MHH9"/>
<protein>
    <recommendedName>
        <fullName evidence="2">Myb/SANT-like DNA-binding domain-containing protein</fullName>
    </recommendedName>
</protein>
<accession>A0A8W8MHH9</accession>
<organism evidence="3 4">
    <name type="scientific">Magallana gigas</name>
    <name type="common">Pacific oyster</name>
    <name type="synonym">Crassostrea gigas</name>
    <dbReference type="NCBI Taxonomy" id="29159"/>
    <lineage>
        <taxon>Eukaryota</taxon>
        <taxon>Metazoa</taxon>
        <taxon>Spiralia</taxon>
        <taxon>Lophotrochozoa</taxon>
        <taxon>Mollusca</taxon>
        <taxon>Bivalvia</taxon>
        <taxon>Autobranchia</taxon>
        <taxon>Pteriomorphia</taxon>
        <taxon>Ostreida</taxon>
        <taxon>Ostreoidea</taxon>
        <taxon>Ostreidae</taxon>
        <taxon>Magallana</taxon>
    </lineage>
</organism>
<dbReference type="Proteomes" id="UP000005408">
    <property type="component" value="Unassembled WGS sequence"/>
</dbReference>
<evidence type="ECO:0000313" key="4">
    <source>
        <dbReference type="Proteomes" id="UP000005408"/>
    </source>
</evidence>
<feature type="compositionally biased region" description="Low complexity" evidence="1">
    <location>
        <begin position="326"/>
        <end position="345"/>
    </location>
</feature>
<dbReference type="InterPro" id="IPR028002">
    <property type="entry name" value="Myb_DNA-bind_5"/>
</dbReference>
<feature type="domain" description="Myb/SANT-like DNA-binding" evidence="2">
    <location>
        <begin position="4"/>
        <end position="81"/>
    </location>
</feature>
<feature type="domain" description="Myb/SANT-like DNA-binding" evidence="2">
    <location>
        <begin position="243"/>
        <end position="282"/>
    </location>
</feature>